<organism evidence="2 3">
    <name type="scientific">Candidatus [Bacteroides] periocalifornicus</name>
    <dbReference type="NCBI Taxonomy" id="1702214"/>
    <lineage>
        <taxon>Bacteria</taxon>
        <taxon>Pseudomonadati</taxon>
        <taxon>Bacteroidota</taxon>
    </lineage>
</organism>
<dbReference type="InterPro" id="IPR009614">
    <property type="entry name" value="YoeB_toxin"/>
</dbReference>
<sequence length="80" mass="9143">MALVKSQPPSVIEKVDFLLKQLANSPRKGIASPHPLKGNWAGLWAIRVTQMIRIVYQIHDKRLVVEVISMRGHYEGLKKR</sequence>
<gene>
    <name evidence="2" type="ORF">AL399_01135</name>
</gene>
<keyword evidence="3" id="KW-1185">Reference proteome</keyword>
<evidence type="ECO:0000313" key="2">
    <source>
        <dbReference type="EMBL" id="KQM09567.1"/>
    </source>
</evidence>
<reference evidence="2" key="1">
    <citation type="submission" date="2015-08" db="EMBL/GenBank/DDBJ databases">
        <title>Candidatus Bacteriodes Periocalifornicus.</title>
        <authorList>
            <person name="McLean J.S."/>
            <person name="Kelley S."/>
        </authorList>
    </citation>
    <scope>NUCLEOTIDE SEQUENCE [LARGE SCALE GENOMIC DNA]</scope>
    <source>
        <strain evidence="2">12B</strain>
    </source>
</reference>
<dbReference type="EMBL" id="LIIK01000003">
    <property type="protein sequence ID" value="KQM09567.1"/>
    <property type="molecule type" value="Genomic_DNA"/>
</dbReference>
<dbReference type="AlphaFoldDB" id="A0A0Q4B2S1"/>
<keyword evidence="1" id="KW-1277">Toxin-antitoxin system</keyword>
<dbReference type="SUPFAM" id="SSF143011">
    <property type="entry name" value="RelE-like"/>
    <property type="match status" value="1"/>
</dbReference>
<dbReference type="Pfam" id="PF06769">
    <property type="entry name" value="YoeB_toxin"/>
    <property type="match status" value="1"/>
</dbReference>
<name>A0A0Q4B2S1_9BACT</name>
<dbReference type="InterPro" id="IPR035093">
    <property type="entry name" value="RelE/ParE_toxin_dom_sf"/>
</dbReference>
<accession>A0A0Q4B2S1</accession>
<proteinExistence type="predicted"/>
<protein>
    <submittedName>
        <fullName evidence="2">Uncharacterized protein</fullName>
    </submittedName>
</protein>
<dbReference type="GO" id="GO:0006401">
    <property type="term" value="P:RNA catabolic process"/>
    <property type="evidence" value="ECO:0007669"/>
    <property type="project" value="InterPro"/>
</dbReference>
<comment type="caution">
    <text evidence="2">The sequence shown here is derived from an EMBL/GenBank/DDBJ whole genome shotgun (WGS) entry which is preliminary data.</text>
</comment>
<dbReference type="PATRIC" id="fig|1702214.3.peg.1700"/>
<dbReference type="Gene3D" id="3.30.2310.20">
    <property type="entry name" value="RelE-like"/>
    <property type="match status" value="1"/>
</dbReference>
<dbReference type="STRING" id="1702214.AL399_01135"/>
<dbReference type="InterPro" id="IPR007712">
    <property type="entry name" value="RelE/ParE_toxin"/>
</dbReference>
<evidence type="ECO:0000313" key="3">
    <source>
        <dbReference type="Proteomes" id="UP000054172"/>
    </source>
</evidence>
<dbReference type="GO" id="GO:0004519">
    <property type="term" value="F:endonuclease activity"/>
    <property type="evidence" value="ECO:0007669"/>
    <property type="project" value="InterPro"/>
</dbReference>
<evidence type="ECO:0000256" key="1">
    <source>
        <dbReference type="ARBA" id="ARBA00022649"/>
    </source>
</evidence>
<dbReference type="NCBIfam" id="TIGR02385">
    <property type="entry name" value="RelE_StbE"/>
    <property type="match status" value="1"/>
</dbReference>
<dbReference type="Proteomes" id="UP000054172">
    <property type="component" value="Unassembled WGS sequence"/>
</dbReference>